<gene>
    <name evidence="2" type="ORF">M1O15_18025</name>
</gene>
<evidence type="ECO:0000256" key="1">
    <source>
        <dbReference type="SAM" id="MobiDB-lite"/>
    </source>
</evidence>
<dbReference type="Proteomes" id="UP001522868">
    <property type="component" value="Unassembled WGS sequence"/>
</dbReference>
<proteinExistence type="predicted"/>
<dbReference type="EMBL" id="JALPTH010000017">
    <property type="protein sequence ID" value="MCK8679254.1"/>
    <property type="molecule type" value="Genomic_DNA"/>
</dbReference>
<feature type="region of interest" description="Disordered" evidence="1">
    <location>
        <begin position="1"/>
        <end position="30"/>
    </location>
</feature>
<dbReference type="PANTHER" id="PTHR10668:SF103">
    <property type="entry name" value="PYRIDINE NUCLEOTIDE-DISULFIDE OXIDOREDUCTASE DOMAIN-CONTAINING PROTEIN 2"/>
    <property type="match status" value="1"/>
</dbReference>
<dbReference type="InterPro" id="IPR036188">
    <property type="entry name" value="FAD/NAD-bd_sf"/>
</dbReference>
<protein>
    <submittedName>
        <fullName evidence="2">NAD(P)/FAD-dependent oxidoreductase</fullName>
    </submittedName>
</protein>
<reference evidence="2 3" key="1">
    <citation type="submission" date="2022-04" db="EMBL/GenBank/DDBJ databases">
        <title>Streptomyces sp. nov. LCR6-01 isolated from Lichen of Dirinaria sp.</title>
        <authorList>
            <person name="Kanchanasin P."/>
            <person name="Tanasupawat S."/>
            <person name="Phongsopitanun W."/>
        </authorList>
    </citation>
    <scope>NUCLEOTIDE SEQUENCE [LARGE SCALE GENOMIC DNA]</scope>
    <source>
        <strain evidence="2 3">LCR6-01</strain>
    </source>
</reference>
<accession>A0ABT0ID44</accession>
<comment type="caution">
    <text evidence="2">The sequence shown here is derived from an EMBL/GenBank/DDBJ whole genome shotgun (WGS) entry which is preliminary data.</text>
</comment>
<feature type="compositionally biased region" description="Basic and acidic residues" evidence="1">
    <location>
        <begin position="1"/>
        <end position="22"/>
    </location>
</feature>
<evidence type="ECO:0000313" key="3">
    <source>
        <dbReference type="Proteomes" id="UP001522868"/>
    </source>
</evidence>
<dbReference type="Pfam" id="PF13450">
    <property type="entry name" value="NAD_binding_8"/>
    <property type="match status" value="1"/>
</dbReference>
<evidence type="ECO:0000313" key="2">
    <source>
        <dbReference type="EMBL" id="MCK8679254.1"/>
    </source>
</evidence>
<dbReference type="PANTHER" id="PTHR10668">
    <property type="entry name" value="PHYTOENE DEHYDROGENASE"/>
    <property type="match status" value="1"/>
</dbReference>
<name>A0ABT0ID44_9ACTN</name>
<keyword evidence="3" id="KW-1185">Reference proteome</keyword>
<dbReference type="RefSeq" id="WP_248634960.1">
    <property type="nucleotide sequence ID" value="NZ_JALPTH010000017.1"/>
</dbReference>
<organism evidence="2 3">
    <name type="scientific">Streptomyces lichenis</name>
    <dbReference type="NCBI Taxonomy" id="2306967"/>
    <lineage>
        <taxon>Bacteria</taxon>
        <taxon>Bacillati</taxon>
        <taxon>Actinomycetota</taxon>
        <taxon>Actinomycetes</taxon>
        <taxon>Kitasatosporales</taxon>
        <taxon>Streptomycetaceae</taxon>
        <taxon>Streptomyces</taxon>
    </lineage>
</organism>
<sequence>MTAAPRAHDPAPDRAAHPDSHPARQTSPGTRRYDAVVIGGGHNGLVAAAYLARAGRSVLVLERLPATGGAAVSTRPFPGVDARLSRYSYLVSLLPSSIVRDLGLRFATRKRTVSSYTPVRRPGAAPTGLLVGAGRTRASLAALTGSDREYEAWRRFHAMTARVAAQVFPTLTEPLPTRAALRARIADDTAWRALFEEPLGVTLEAHFADDLVRGVVLTDGLIGTFADAHDPSLVQNRCFLYHVIGGGTGDWDVPVGGMGALTAALEHSARAAGARIATGHEAVRIHPGQGESEVVYRTADGEGTVAASHILVGASPHTLAALLGDPPPPPAEGSQLKVNMLLTRLPRLRDPAVDPATAFAGTFHVAEGYGQLARAYREAAAGRAPTAPPAELYCHSLTDPGILAPELAASGHHTLTLFGLHTPARLFTGDHDATRAALLDAVLAELDAHLAEPLSDCLARDADGRPCIEAKTPLDLERELGLPGGHIFHGDLSFPHAPDTADPAGTEDAAAQWGVATGHPGILLCGAGALRGGGVSGIPGHNAAMAVLHPAPGR</sequence>
<dbReference type="SUPFAM" id="SSF51905">
    <property type="entry name" value="FAD/NAD(P)-binding domain"/>
    <property type="match status" value="1"/>
</dbReference>
<dbReference type="Gene3D" id="3.50.50.60">
    <property type="entry name" value="FAD/NAD(P)-binding domain"/>
    <property type="match status" value="2"/>
</dbReference>